<evidence type="ECO:0000256" key="1">
    <source>
        <dbReference type="SAM" id="Phobius"/>
    </source>
</evidence>
<accession>A0A3G1KZ68</accession>
<keyword evidence="1" id="KW-0472">Membrane</keyword>
<evidence type="ECO:0000313" key="2">
    <source>
        <dbReference type="EMBL" id="ATW27803.1"/>
    </source>
</evidence>
<sequence>MDQKNHWLFYTLINIVHSAEKRLNICRHSNILEGRDQKRDSLFWIRFLGKAQSKGCKFFFRMQKYFASIRGIFSGAPAFKCKIFLHMLFVLVFPWSK</sequence>
<feature type="transmembrane region" description="Helical" evidence="1">
    <location>
        <begin position="71"/>
        <end position="95"/>
    </location>
</feature>
<gene>
    <name evidence="2" type="ORF">DCMF_26325</name>
</gene>
<organism evidence="2 3">
    <name type="scientific">Formimonas warabiya</name>
    <dbReference type="NCBI Taxonomy" id="1761012"/>
    <lineage>
        <taxon>Bacteria</taxon>
        <taxon>Bacillati</taxon>
        <taxon>Bacillota</taxon>
        <taxon>Clostridia</taxon>
        <taxon>Eubacteriales</taxon>
        <taxon>Peptococcaceae</taxon>
        <taxon>Candidatus Formimonas</taxon>
    </lineage>
</organism>
<reference evidence="2 3" key="1">
    <citation type="submission" date="2016-10" db="EMBL/GenBank/DDBJ databases">
        <title>Complete Genome Sequence of Peptococcaceae strain DCMF.</title>
        <authorList>
            <person name="Edwards R.J."/>
            <person name="Holland S.I."/>
            <person name="Deshpande N.P."/>
            <person name="Wong Y.K."/>
            <person name="Ertan H."/>
            <person name="Manefield M."/>
            <person name="Russell T.L."/>
            <person name="Lee M.J."/>
        </authorList>
    </citation>
    <scope>NUCLEOTIDE SEQUENCE [LARGE SCALE GENOMIC DNA]</scope>
    <source>
        <strain evidence="2 3">DCMF</strain>
    </source>
</reference>
<evidence type="ECO:0000313" key="3">
    <source>
        <dbReference type="Proteomes" id="UP000323521"/>
    </source>
</evidence>
<protein>
    <submittedName>
        <fullName evidence="2">Uncharacterized protein</fullName>
    </submittedName>
</protein>
<name>A0A3G1KZ68_FORW1</name>
<dbReference type="KEGG" id="fwa:DCMF_26325"/>
<dbReference type="AlphaFoldDB" id="A0A3G1KZ68"/>
<dbReference type="EMBL" id="CP017634">
    <property type="protein sequence ID" value="ATW27803.1"/>
    <property type="molecule type" value="Genomic_DNA"/>
</dbReference>
<dbReference type="Proteomes" id="UP000323521">
    <property type="component" value="Chromosome"/>
</dbReference>
<keyword evidence="3" id="KW-1185">Reference proteome</keyword>
<keyword evidence="1" id="KW-1133">Transmembrane helix</keyword>
<proteinExistence type="predicted"/>
<keyword evidence="1" id="KW-0812">Transmembrane</keyword>